<name>A0A0F9LXP6_9ZZZZ</name>
<proteinExistence type="predicted"/>
<dbReference type="EMBL" id="LAZR01005658">
    <property type="protein sequence ID" value="KKM98163.1"/>
    <property type="molecule type" value="Genomic_DNA"/>
</dbReference>
<gene>
    <name evidence="1" type="ORF">LCGC14_1160740</name>
</gene>
<organism evidence="1">
    <name type="scientific">marine sediment metagenome</name>
    <dbReference type="NCBI Taxonomy" id="412755"/>
    <lineage>
        <taxon>unclassified sequences</taxon>
        <taxon>metagenomes</taxon>
        <taxon>ecological metagenomes</taxon>
    </lineage>
</organism>
<evidence type="ECO:0000313" key="1">
    <source>
        <dbReference type="EMBL" id="KKM98163.1"/>
    </source>
</evidence>
<comment type="caution">
    <text evidence="1">The sequence shown here is derived from an EMBL/GenBank/DDBJ whole genome shotgun (WGS) entry which is preliminary data.</text>
</comment>
<protein>
    <submittedName>
        <fullName evidence="1">Uncharacterized protein</fullName>
    </submittedName>
</protein>
<sequence>MKVINNAGIIIDWLFKHKTTHETAGVDKINLASLTGLKAEFVEVEELGTATYDDVQDYINFFGDRTLLSGGAITDNGDGTVAIASLTAWSAISDSETAVGKFFDFAGGNTPSLTDMTTNYIYLDYNGGTPQLVVSTSILTHGFKLDHLHVGTAFRDGTETHFHKPTNFELDLGATVDMHHQEEDLVHRVDGLITTETGTRNLAITAGVLYEGLNRHTSLPFDTSRSGTADFNEVNKLHDAGGDFSVKDVGKSVHNTTDDTYGTITAFVDSTELTLAGDTFPDGDENYTIDFWTYHYYDGDLGPAAWVEVHGATQIDNAQYNDVATGLANFTANRYGVSWVFMEIDGLHFHVVYGQGDYKVNQAEEAGVPSSLPNIVTNYCALIAKIILQQGQTTMTITYPWTTVFTSSLATDHGSLGGLGDVADHDYALLHNGTRALSGAWDMGSQAVTNLNMDSGTIDGATITSPALNGTVTTSGLTMPPFTLGGTVTAGTNDITGVGTLKTARLTLTSDQLEEHATNGNAGTIALNFNGYNGGTTRFRDVDIYNGKQTRYGLFDGSASRFTVDNFGATTLQGTINANGNAITNHAQAITDNAIVTVDGPAAGAPASGEYAKWTASGIEGRSKAEHLSDLNVADGADVTGSNAPQAHKTSHQNTGGDEISVAALSGLLADDQHVLGAEAVTAVEAAGVTFDENTGITIDSALSADGKYDGITEDGIAGTSLFFGLLVYLAVADGRWERAQANDEATAFGKLGICVLAAAGNGSATKVLLLGKVRADNTFPTLTVGAPVFISAAVSGLIVTTAPNGAGDIIRIVGYGNTADELFFCPDNSILQAGIITDGVTVAPTHDAVFDVKATADAAQTAGEVDADITTHNNVANAHGAVSTATASKIVVRDASARAKFAAPGAAGDAMIKGTAQTITELPALTTGKIWLGVGNRPVISDLPGIAPGEGHINIFPWNYNTIGQGTWVLSTTVSTALWQFFWYTSTSNDGDELDYKVYLAAGTYTIRLIAQKQSAGGIVDIDIDAVEIASFDLYNGSSLYNQMFTDTGNVIAASGLKSLTLRLDGKNGSSSSYGAIINGITLWRTA</sequence>
<dbReference type="AlphaFoldDB" id="A0A0F9LXP6"/>
<accession>A0A0F9LXP6</accession>
<reference evidence="1" key="1">
    <citation type="journal article" date="2015" name="Nature">
        <title>Complex archaea that bridge the gap between prokaryotes and eukaryotes.</title>
        <authorList>
            <person name="Spang A."/>
            <person name="Saw J.H."/>
            <person name="Jorgensen S.L."/>
            <person name="Zaremba-Niedzwiedzka K."/>
            <person name="Martijn J."/>
            <person name="Lind A.E."/>
            <person name="van Eijk R."/>
            <person name="Schleper C."/>
            <person name="Guy L."/>
            <person name="Ettema T.J."/>
        </authorList>
    </citation>
    <scope>NUCLEOTIDE SEQUENCE</scope>
</reference>